<evidence type="ECO:0000313" key="2">
    <source>
        <dbReference type="EMBL" id="QDU56279.1"/>
    </source>
</evidence>
<dbReference type="GO" id="GO:0009055">
    <property type="term" value="F:electron transfer activity"/>
    <property type="evidence" value="ECO:0007669"/>
    <property type="project" value="InterPro"/>
</dbReference>
<keyword evidence="1" id="KW-0732">Signal</keyword>
<dbReference type="EMBL" id="CP036278">
    <property type="protein sequence ID" value="QDU56279.1"/>
    <property type="molecule type" value="Genomic_DNA"/>
</dbReference>
<evidence type="ECO:0008006" key="4">
    <source>
        <dbReference type="Google" id="ProtNLM"/>
    </source>
</evidence>
<dbReference type="KEGG" id="amuc:Pan181_24880"/>
<proteinExistence type="predicted"/>
<accession>A0A518ANI0</accession>
<dbReference type="RefSeq" id="WP_145247045.1">
    <property type="nucleotide sequence ID" value="NZ_CP036278.1"/>
</dbReference>
<reference evidence="2 3" key="1">
    <citation type="submission" date="2019-02" db="EMBL/GenBank/DDBJ databases">
        <title>Deep-cultivation of Planctomycetes and their phenomic and genomic characterization uncovers novel biology.</title>
        <authorList>
            <person name="Wiegand S."/>
            <person name="Jogler M."/>
            <person name="Boedeker C."/>
            <person name="Pinto D."/>
            <person name="Vollmers J."/>
            <person name="Rivas-Marin E."/>
            <person name="Kohn T."/>
            <person name="Peeters S.H."/>
            <person name="Heuer A."/>
            <person name="Rast P."/>
            <person name="Oberbeckmann S."/>
            <person name="Bunk B."/>
            <person name="Jeske O."/>
            <person name="Meyerdierks A."/>
            <person name="Storesund J.E."/>
            <person name="Kallscheuer N."/>
            <person name="Luecker S."/>
            <person name="Lage O.M."/>
            <person name="Pohl T."/>
            <person name="Merkel B.J."/>
            <person name="Hornburger P."/>
            <person name="Mueller R.-W."/>
            <person name="Bruemmer F."/>
            <person name="Labrenz M."/>
            <person name="Spormann A.M."/>
            <person name="Op den Camp H."/>
            <person name="Overmann J."/>
            <person name="Amann R."/>
            <person name="Jetten M.S.M."/>
            <person name="Mascher T."/>
            <person name="Medema M.H."/>
            <person name="Devos D.P."/>
            <person name="Kaster A.-K."/>
            <person name="Ovreas L."/>
            <person name="Rohde M."/>
            <person name="Galperin M.Y."/>
            <person name="Jogler C."/>
        </authorList>
    </citation>
    <scope>NUCLEOTIDE SEQUENCE [LARGE SCALE GENOMIC DNA]</scope>
    <source>
        <strain evidence="2 3">Pan181</strain>
    </source>
</reference>
<evidence type="ECO:0000313" key="3">
    <source>
        <dbReference type="Proteomes" id="UP000315750"/>
    </source>
</evidence>
<name>A0A518ANI0_9BACT</name>
<gene>
    <name evidence="2" type="ORF">Pan181_24880</name>
</gene>
<dbReference type="PANTHER" id="PTHR35889:SF3">
    <property type="entry name" value="F-BOX DOMAIN-CONTAINING PROTEIN"/>
    <property type="match status" value="1"/>
</dbReference>
<evidence type="ECO:0000256" key="1">
    <source>
        <dbReference type="SAM" id="SignalP"/>
    </source>
</evidence>
<dbReference type="InterPro" id="IPR036909">
    <property type="entry name" value="Cyt_c-like_dom_sf"/>
</dbReference>
<dbReference type="SUPFAM" id="SSF46626">
    <property type="entry name" value="Cytochrome c"/>
    <property type="match status" value="1"/>
</dbReference>
<feature type="chain" id="PRO_5021970168" description="Planctomycete cytochrome C" evidence="1">
    <location>
        <begin position="23"/>
        <end position="512"/>
    </location>
</feature>
<dbReference type="GO" id="GO:0020037">
    <property type="term" value="F:heme binding"/>
    <property type="evidence" value="ECO:0007669"/>
    <property type="project" value="InterPro"/>
</dbReference>
<keyword evidence="3" id="KW-1185">Reference proteome</keyword>
<dbReference type="OrthoDB" id="9809746at2"/>
<organism evidence="2 3">
    <name type="scientific">Aeoliella mucimassa</name>
    <dbReference type="NCBI Taxonomy" id="2527972"/>
    <lineage>
        <taxon>Bacteria</taxon>
        <taxon>Pseudomonadati</taxon>
        <taxon>Planctomycetota</taxon>
        <taxon>Planctomycetia</taxon>
        <taxon>Pirellulales</taxon>
        <taxon>Lacipirellulaceae</taxon>
        <taxon>Aeoliella</taxon>
    </lineage>
</organism>
<protein>
    <recommendedName>
        <fullName evidence="4">Planctomycete cytochrome C</fullName>
    </recommendedName>
</protein>
<feature type="signal peptide" evidence="1">
    <location>
        <begin position="1"/>
        <end position="22"/>
    </location>
</feature>
<dbReference type="PANTHER" id="PTHR35889">
    <property type="entry name" value="CYCLOINULO-OLIGOSACCHARIDE FRUCTANOTRANSFERASE-RELATED"/>
    <property type="match status" value="1"/>
</dbReference>
<dbReference type="AlphaFoldDB" id="A0A518ANI0"/>
<sequence length="512" mass="54927" precursor="true">MCRVLAFVCALLLLVLPSLASAASVAEQRRELSRASTSLRAAERFAKAGRMEDAAASFTEAQQALTTAADELDERLLNTFDRTKEKLAESHAELTKAGVKLPELTDIAPTQAAVPPSLAGNGTPVTPANGDTVSFVDHVVPILNQHCGSCHVSRSQGGVSFANYNKLKTSGQIEVGSGAESGLIDVIVSGRMPPNGDVVSPAKVRTLVTWINQGAKFDGDDATKVLGQLTKTSGGAATADAMEAAAPAAEPAPKLSRGEISAARKEASEGYWQLAIPDEEFSRRGGDDFLVLGNLPSAALDKVLASADAQAEQIHKAFPKVDHPINEARVTIFAFAKRIDYSEFGTMVENRQLPSDQFSHAKLDATNPYVAIHYVDSQQSDMERELTKSIATLWVADRGKGHLPEWFTAGAGRAIASRIHKTDPVVREWKKNLPAALASQARSNDFMTGKIAPEVAATLAYGFTDALLEKPGNFDRLVDTTAELGDFEQACMKLFERTPADLAKLWVESEQR</sequence>
<dbReference type="Proteomes" id="UP000315750">
    <property type="component" value="Chromosome"/>
</dbReference>